<dbReference type="GO" id="GO:0008168">
    <property type="term" value="F:methyltransferase activity"/>
    <property type="evidence" value="ECO:0007669"/>
    <property type="project" value="UniProtKB-KW"/>
</dbReference>
<reference evidence="2" key="2">
    <citation type="submission" date="2020-01" db="EMBL/GenBank/DDBJ databases">
        <authorList>
            <person name="Campanaro S."/>
        </authorList>
    </citation>
    <scope>NUCLEOTIDE SEQUENCE</scope>
    <source>
        <strain evidence="2">AS06rmzACSIP_7</strain>
    </source>
</reference>
<feature type="domain" description="Methyltransferase" evidence="1">
    <location>
        <begin position="60"/>
        <end position="146"/>
    </location>
</feature>
<proteinExistence type="predicted"/>
<evidence type="ECO:0000259" key="1">
    <source>
        <dbReference type="Pfam" id="PF13649"/>
    </source>
</evidence>
<dbReference type="InterPro" id="IPR029063">
    <property type="entry name" value="SAM-dependent_MTases_sf"/>
</dbReference>
<reference evidence="2" key="1">
    <citation type="journal article" date="2020" name="Biotechnol. Biofuels">
        <title>New insights from the biogas microbiome by comprehensive genome-resolved metagenomics of nearly 1600 species originating from multiple anaerobic digesters.</title>
        <authorList>
            <person name="Campanaro S."/>
            <person name="Treu L."/>
            <person name="Rodriguez-R L.M."/>
            <person name="Kovalovszki A."/>
            <person name="Ziels R.M."/>
            <person name="Maus I."/>
            <person name="Zhu X."/>
            <person name="Kougias P.G."/>
            <person name="Basile A."/>
            <person name="Luo G."/>
            <person name="Schluter A."/>
            <person name="Konstantinidis K.T."/>
            <person name="Angelidaki I."/>
        </authorList>
    </citation>
    <scope>NUCLEOTIDE SEQUENCE</scope>
    <source>
        <strain evidence="2">AS06rmzACSIP_7</strain>
    </source>
</reference>
<dbReference type="CDD" id="cd02440">
    <property type="entry name" value="AdoMet_MTases"/>
    <property type="match status" value="1"/>
</dbReference>
<dbReference type="Pfam" id="PF13649">
    <property type="entry name" value="Methyltransf_25"/>
    <property type="match status" value="1"/>
</dbReference>
<organism evidence="2 3">
    <name type="scientific">Syntrophorhabdus aromaticivorans</name>
    <dbReference type="NCBI Taxonomy" id="328301"/>
    <lineage>
        <taxon>Bacteria</taxon>
        <taxon>Pseudomonadati</taxon>
        <taxon>Thermodesulfobacteriota</taxon>
        <taxon>Syntrophorhabdia</taxon>
        <taxon>Syntrophorhabdales</taxon>
        <taxon>Syntrophorhabdaceae</taxon>
        <taxon>Syntrophorhabdus</taxon>
    </lineage>
</organism>
<dbReference type="SUPFAM" id="SSF53335">
    <property type="entry name" value="S-adenosyl-L-methionine-dependent methyltransferases"/>
    <property type="match status" value="1"/>
</dbReference>
<evidence type="ECO:0000313" key="3">
    <source>
        <dbReference type="Proteomes" id="UP000777265"/>
    </source>
</evidence>
<dbReference type="STRING" id="909663.GCA_000512235_02243"/>
<dbReference type="GO" id="GO:0032259">
    <property type="term" value="P:methylation"/>
    <property type="evidence" value="ECO:0007669"/>
    <property type="project" value="UniProtKB-KW"/>
</dbReference>
<keyword evidence="2" id="KW-0489">Methyltransferase</keyword>
<gene>
    <name evidence="2" type="ORF">GXY80_08065</name>
</gene>
<dbReference type="InterPro" id="IPR041698">
    <property type="entry name" value="Methyltransf_25"/>
</dbReference>
<comment type="caution">
    <text evidence="2">The sequence shown here is derived from an EMBL/GenBank/DDBJ whole genome shotgun (WGS) entry which is preliminary data.</text>
</comment>
<evidence type="ECO:0000313" key="2">
    <source>
        <dbReference type="EMBL" id="NLW35421.1"/>
    </source>
</evidence>
<protein>
    <submittedName>
        <fullName evidence="2">Class I SAM-dependent methyltransferase</fullName>
    </submittedName>
</protein>
<accession>A0A351U325</accession>
<sequence>MNEINWLELWRDLVMRSSHPKAETAGRLVNRYKARARKRTERPDPLLDFILEEIDAPDTVIDIGPGTGRWTIPLARAVKSVTAIEPVPAMVDILKENIGNAGLSNVDILSQTWEEASPQIHDNVICAHGMYGSPDLVMFVRKMERFSRKRCCLAMRMPPADGILGELSLEIYGCRHDSPDAVIAYNALYAMGIHANVLVENDIANWADATLEEAFRRAKKHLHLEASGAYDELIYSTLRRRLSFSNGVYLWPDGMRSALLWWCPG</sequence>
<dbReference type="Proteomes" id="UP000777265">
    <property type="component" value="Unassembled WGS sequence"/>
</dbReference>
<keyword evidence="2" id="KW-0808">Transferase</keyword>
<dbReference type="Gene3D" id="3.40.50.150">
    <property type="entry name" value="Vaccinia Virus protein VP39"/>
    <property type="match status" value="1"/>
</dbReference>
<dbReference type="AlphaFoldDB" id="A0A351U325"/>
<dbReference type="EMBL" id="JAAYEE010000131">
    <property type="protein sequence ID" value="NLW35421.1"/>
    <property type="molecule type" value="Genomic_DNA"/>
</dbReference>
<name>A0A351U325_9BACT</name>